<dbReference type="GO" id="GO:0012505">
    <property type="term" value="C:endomembrane system"/>
    <property type="evidence" value="ECO:0007669"/>
    <property type="project" value="TreeGrafter"/>
</dbReference>
<feature type="domain" description="Amidase" evidence="1">
    <location>
        <begin position="327"/>
        <end position="619"/>
    </location>
</feature>
<protein>
    <recommendedName>
        <fullName evidence="1">Amidase domain-containing protein</fullName>
    </recommendedName>
</protein>
<sequence>MYPNCGSTGGNGSLIASAGSVIGIASDIGGSTRIPAYFCGVFGHCTTPELVPTDEHWPPYPAGRDRMLSYGPMVRYASDMKPILKVLLGDKVSALKLDESVDLSKLKVYYMFEINDPLLTPVSAETRKGISDVIQHLKSLGATVQEIHLKQFEHSFLIWQSSMRVEGVTPFGEELTNRSGPINPFLELFKSIYGGSEHSLEAICVSVFDANPPKDEVLRKFKALGEELKTELHKVLGDDGVLLFPDHPDSEVKLNATLFNFKNCVYTAVFNCLSVAVTQVPLGLNTRRLPLGVQVIAKGFNDHLTIAVAEELERHFGGWVPPTRINLNRIKTGQPHINAVIDERYELAVEEAKEVDKRVTHELQGNEPLNGVSIHSQPLLGIPFAGKDSIPIKGLFQTTGCPARKGIKATEDAIVVKYLRDAGAIPVCMTNVPELLLWWNAYNKLYGQTYNPYDKSVIPSGSSGGSASLVSSAGAPLGIGSDLAGSIRMPSFFCGLFGHCITHELIPKDNHWPPYNEETKKLLTYGPIVRFATDLKPMVKVFVGKNASQLKLDESIDLTQIKVYYMYEMDDPFITRVTPDVRKGITDCVQHMKSLGATVQEVNLDKLKHSWSIWTLTMKAMNDTPMTEEMTNRNGSINLFAELFKTLFGGSDHTLGALAYAVWGKLYTSEQEIQEYLRIRDELKTELTQLLGIVCLIHM</sequence>
<dbReference type="InterPro" id="IPR036928">
    <property type="entry name" value="AS_sf"/>
</dbReference>
<dbReference type="InterPro" id="IPR023631">
    <property type="entry name" value="Amidase_dom"/>
</dbReference>
<dbReference type="EMBL" id="OC917762">
    <property type="protein sequence ID" value="CAD7647930.1"/>
    <property type="molecule type" value="Genomic_DNA"/>
</dbReference>
<evidence type="ECO:0000313" key="3">
    <source>
        <dbReference type="Proteomes" id="UP000728032"/>
    </source>
</evidence>
<evidence type="ECO:0000259" key="1">
    <source>
        <dbReference type="Pfam" id="PF01425"/>
    </source>
</evidence>
<evidence type="ECO:0000313" key="2">
    <source>
        <dbReference type="EMBL" id="CAD7647930.1"/>
    </source>
</evidence>
<dbReference type="Pfam" id="PF01425">
    <property type="entry name" value="Amidase"/>
    <property type="match status" value="2"/>
</dbReference>
<dbReference type="PANTHER" id="PTHR43372">
    <property type="entry name" value="FATTY-ACID AMIDE HYDROLASE"/>
    <property type="match status" value="1"/>
</dbReference>
<dbReference type="OrthoDB" id="6428749at2759"/>
<dbReference type="SUPFAM" id="SSF75304">
    <property type="entry name" value="Amidase signature (AS) enzymes"/>
    <property type="match status" value="2"/>
</dbReference>
<organism evidence="2">
    <name type="scientific">Oppiella nova</name>
    <dbReference type="NCBI Taxonomy" id="334625"/>
    <lineage>
        <taxon>Eukaryota</taxon>
        <taxon>Metazoa</taxon>
        <taxon>Ecdysozoa</taxon>
        <taxon>Arthropoda</taxon>
        <taxon>Chelicerata</taxon>
        <taxon>Arachnida</taxon>
        <taxon>Acari</taxon>
        <taxon>Acariformes</taxon>
        <taxon>Sarcoptiformes</taxon>
        <taxon>Oribatida</taxon>
        <taxon>Brachypylina</taxon>
        <taxon>Oppioidea</taxon>
        <taxon>Oppiidae</taxon>
        <taxon>Oppiella</taxon>
    </lineage>
</organism>
<proteinExistence type="predicted"/>
<reference evidence="2" key="1">
    <citation type="submission" date="2020-11" db="EMBL/GenBank/DDBJ databases">
        <authorList>
            <person name="Tran Van P."/>
        </authorList>
    </citation>
    <scope>NUCLEOTIDE SEQUENCE</scope>
</reference>
<gene>
    <name evidence="2" type="ORF">ONB1V03_LOCUS6506</name>
</gene>
<feature type="domain" description="Amidase" evidence="1">
    <location>
        <begin position="5"/>
        <end position="305"/>
    </location>
</feature>
<name>A0A7R9QJC0_9ACAR</name>
<dbReference type="PANTHER" id="PTHR43372:SF3">
    <property type="entry name" value="AT07710P-RELATED"/>
    <property type="match status" value="1"/>
</dbReference>
<dbReference type="EMBL" id="CAJPVJ010002937">
    <property type="protein sequence ID" value="CAG2166991.1"/>
    <property type="molecule type" value="Genomic_DNA"/>
</dbReference>
<keyword evidence="3" id="KW-1185">Reference proteome</keyword>
<dbReference type="AlphaFoldDB" id="A0A7R9QJC0"/>
<dbReference type="InterPro" id="IPR052739">
    <property type="entry name" value="FAAH2"/>
</dbReference>
<dbReference type="Proteomes" id="UP000728032">
    <property type="component" value="Unassembled WGS sequence"/>
</dbReference>
<accession>A0A7R9QJC0</accession>
<dbReference type="Gene3D" id="3.90.1300.10">
    <property type="entry name" value="Amidase signature (AS) domain"/>
    <property type="match status" value="2"/>
</dbReference>